<sequence length="189" mass="21006">MTDLRAFVLAHHPKYGYLLLKAVKKKKGIHCQVPGGHVDAEELDGEEIDKACRTAAARELFEETGIDVRGDIDRLVQVSWGPNHSVELKGRRLFHLQLEDSDSCTDPGAEYPSTGEPFKLRLSSEHQEFKFQEDMLQAALDLQQHSGGKVSMILRQVSADVERLGHASLETSATFAVEKNCELGCCLCQ</sequence>
<name>A0A6T2BJ88_9EUGL</name>
<dbReference type="PROSITE" id="PS51462">
    <property type="entry name" value="NUDIX"/>
    <property type="match status" value="1"/>
</dbReference>
<dbReference type="EMBL" id="HBJA01078273">
    <property type="protein sequence ID" value="CAE0816267.1"/>
    <property type="molecule type" value="Transcribed_RNA"/>
</dbReference>
<dbReference type="SUPFAM" id="SSF55811">
    <property type="entry name" value="Nudix"/>
    <property type="match status" value="1"/>
</dbReference>
<proteinExistence type="predicted"/>
<dbReference type="EMBL" id="HBJA01078272">
    <property type="protein sequence ID" value="CAE0816266.1"/>
    <property type="molecule type" value="Transcribed_RNA"/>
</dbReference>
<evidence type="ECO:0000313" key="2">
    <source>
        <dbReference type="EMBL" id="CAE0816266.1"/>
    </source>
</evidence>
<dbReference type="InterPro" id="IPR000086">
    <property type="entry name" value="NUDIX_hydrolase_dom"/>
</dbReference>
<dbReference type="InterPro" id="IPR015797">
    <property type="entry name" value="NUDIX_hydrolase-like_dom_sf"/>
</dbReference>
<dbReference type="AlphaFoldDB" id="A0A6T2BJ88"/>
<evidence type="ECO:0000313" key="3">
    <source>
        <dbReference type="EMBL" id="CAE0816267.1"/>
    </source>
</evidence>
<gene>
    <name evidence="2" type="ORF">EGYM00163_LOCUS27425</name>
    <name evidence="3" type="ORF">EGYM00163_LOCUS27426</name>
</gene>
<protein>
    <recommendedName>
        <fullName evidence="1">Nudix hydrolase domain-containing protein</fullName>
    </recommendedName>
</protein>
<accession>A0A6T2BJ88</accession>
<organism evidence="3">
    <name type="scientific">Eutreptiella gymnastica</name>
    <dbReference type="NCBI Taxonomy" id="73025"/>
    <lineage>
        <taxon>Eukaryota</taxon>
        <taxon>Discoba</taxon>
        <taxon>Euglenozoa</taxon>
        <taxon>Euglenida</taxon>
        <taxon>Spirocuta</taxon>
        <taxon>Euglenophyceae</taxon>
        <taxon>Eutreptiales</taxon>
        <taxon>Eutreptiaceae</taxon>
        <taxon>Eutreptiella</taxon>
    </lineage>
</organism>
<feature type="domain" description="Nudix hydrolase" evidence="1">
    <location>
        <begin position="1"/>
        <end position="156"/>
    </location>
</feature>
<dbReference type="Gene3D" id="3.90.79.10">
    <property type="entry name" value="Nucleoside Triphosphate Pyrophosphohydrolase"/>
    <property type="match status" value="1"/>
</dbReference>
<dbReference type="Pfam" id="PF00293">
    <property type="entry name" value="NUDIX"/>
    <property type="match status" value="1"/>
</dbReference>
<reference evidence="3" key="1">
    <citation type="submission" date="2021-01" db="EMBL/GenBank/DDBJ databases">
        <authorList>
            <person name="Corre E."/>
            <person name="Pelletier E."/>
            <person name="Niang G."/>
            <person name="Scheremetjew M."/>
            <person name="Finn R."/>
            <person name="Kale V."/>
            <person name="Holt S."/>
            <person name="Cochrane G."/>
            <person name="Meng A."/>
            <person name="Brown T."/>
            <person name="Cohen L."/>
        </authorList>
    </citation>
    <scope>NUCLEOTIDE SEQUENCE</scope>
    <source>
        <strain evidence="3">CCMP1594</strain>
    </source>
</reference>
<evidence type="ECO:0000259" key="1">
    <source>
        <dbReference type="PROSITE" id="PS51462"/>
    </source>
</evidence>